<dbReference type="InterPro" id="IPR003718">
    <property type="entry name" value="OsmC/Ohr_fam"/>
</dbReference>
<dbReference type="Gene3D" id="2.20.25.10">
    <property type="match status" value="1"/>
</dbReference>
<evidence type="ECO:0000313" key="2">
    <source>
        <dbReference type="Proteomes" id="UP000625210"/>
    </source>
</evidence>
<proteinExistence type="predicted"/>
<name>A0A8J2Y9E3_9BACL</name>
<dbReference type="PANTHER" id="PTHR34352:SF1">
    <property type="entry name" value="PROTEIN YHFA"/>
    <property type="match status" value="1"/>
</dbReference>
<dbReference type="EMBL" id="BMHQ01000008">
    <property type="protein sequence ID" value="GGE20675.1"/>
    <property type="molecule type" value="Genomic_DNA"/>
</dbReference>
<dbReference type="Gene3D" id="3.30.300.20">
    <property type="match status" value="1"/>
</dbReference>
<dbReference type="Proteomes" id="UP000625210">
    <property type="component" value="Unassembled WGS sequence"/>
</dbReference>
<sequence length="139" mass="15564">MKVEMKWNGKMQFQAETPSGHRVTIDAAPDVGGENKGPRPTELLLAAAGACSGIDIVGILRKMRLEVESYEMEISGERAEDHPRRFTNVHIHYRLTGDLPEEKVRRAVDLSRDKYCSVSQSLNGEVTTSFEINGKRFDS</sequence>
<dbReference type="RefSeq" id="WP_188648070.1">
    <property type="nucleotide sequence ID" value="NZ_BMHQ01000008.1"/>
</dbReference>
<dbReference type="PANTHER" id="PTHR34352">
    <property type="entry name" value="PROTEIN YHFA"/>
    <property type="match status" value="1"/>
</dbReference>
<reference evidence="1" key="2">
    <citation type="submission" date="2020-09" db="EMBL/GenBank/DDBJ databases">
        <authorList>
            <person name="Sun Q."/>
            <person name="Zhou Y."/>
        </authorList>
    </citation>
    <scope>NUCLEOTIDE SEQUENCE</scope>
    <source>
        <strain evidence="1">CGMCC 1.15179</strain>
    </source>
</reference>
<dbReference type="SUPFAM" id="SSF82784">
    <property type="entry name" value="OsmC-like"/>
    <property type="match status" value="1"/>
</dbReference>
<organism evidence="1 2">
    <name type="scientific">Marinithermofilum abyssi</name>
    <dbReference type="NCBI Taxonomy" id="1571185"/>
    <lineage>
        <taxon>Bacteria</taxon>
        <taxon>Bacillati</taxon>
        <taxon>Bacillota</taxon>
        <taxon>Bacilli</taxon>
        <taxon>Bacillales</taxon>
        <taxon>Thermoactinomycetaceae</taxon>
        <taxon>Marinithermofilum</taxon>
    </lineage>
</organism>
<reference evidence="1" key="1">
    <citation type="journal article" date="2014" name="Int. J. Syst. Evol. Microbiol.">
        <title>Complete genome sequence of Corynebacterium casei LMG S-19264T (=DSM 44701T), isolated from a smear-ripened cheese.</title>
        <authorList>
            <consortium name="US DOE Joint Genome Institute (JGI-PGF)"/>
            <person name="Walter F."/>
            <person name="Albersmeier A."/>
            <person name="Kalinowski J."/>
            <person name="Ruckert C."/>
        </authorList>
    </citation>
    <scope>NUCLEOTIDE SEQUENCE</scope>
    <source>
        <strain evidence="1">CGMCC 1.15179</strain>
    </source>
</reference>
<comment type="caution">
    <text evidence="1">The sequence shown here is derived from an EMBL/GenBank/DDBJ whole genome shotgun (WGS) entry which is preliminary data.</text>
</comment>
<dbReference type="Pfam" id="PF02566">
    <property type="entry name" value="OsmC"/>
    <property type="match status" value="1"/>
</dbReference>
<gene>
    <name evidence="1" type="ORF">GCM10011571_23310</name>
</gene>
<dbReference type="AlphaFoldDB" id="A0A8J2Y9E3"/>
<protein>
    <submittedName>
        <fullName evidence="1">Peroxiredoxin</fullName>
    </submittedName>
</protein>
<keyword evidence="2" id="KW-1185">Reference proteome</keyword>
<dbReference type="InterPro" id="IPR036102">
    <property type="entry name" value="OsmC/Ohrsf"/>
</dbReference>
<dbReference type="InterPro" id="IPR015946">
    <property type="entry name" value="KH_dom-like_a/b"/>
</dbReference>
<evidence type="ECO:0000313" key="1">
    <source>
        <dbReference type="EMBL" id="GGE20675.1"/>
    </source>
</evidence>
<accession>A0A8J2Y9E3</accession>